<protein>
    <submittedName>
        <fullName evidence="2">Uncharacterized protein</fullName>
    </submittedName>
</protein>
<keyword evidence="1" id="KW-0812">Transmembrane</keyword>
<reference evidence="2" key="1">
    <citation type="submission" date="2018-06" db="EMBL/GenBank/DDBJ databases">
        <authorList>
            <person name="Zhirakovskaya E."/>
        </authorList>
    </citation>
    <scope>NUCLEOTIDE SEQUENCE</scope>
</reference>
<evidence type="ECO:0000313" key="2">
    <source>
        <dbReference type="EMBL" id="VAX26501.1"/>
    </source>
</evidence>
<proteinExistence type="predicted"/>
<organism evidence="2">
    <name type="scientific">hydrothermal vent metagenome</name>
    <dbReference type="NCBI Taxonomy" id="652676"/>
    <lineage>
        <taxon>unclassified sequences</taxon>
        <taxon>metagenomes</taxon>
        <taxon>ecological metagenomes</taxon>
    </lineage>
</organism>
<sequence length="125" mass="13539">MIEPTGHGGPSLPLVIGALAGYTFGSAIGVYIAAREDKYDPDLGILIASSLLGEIAGLFLYRYSNNDSPYSNILAFAPIVLPPVFSIITLNAFQQKKTNITVGFDVQQLPQPNTYSYGIKFQYAF</sequence>
<dbReference type="EMBL" id="UOGD01000342">
    <property type="protein sequence ID" value="VAX26501.1"/>
    <property type="molecule type" value="Genomic_DNA"/>
</dbReference>
<keyword evidence="1" id="KW-1133">Transmembrane helix</keyword>
<name>A0A3B1CIV2_9ZZZZ</name>
<feature type="transmembrane region" description="Helical" evidence="1">
    <location>
        <begin position="12"/>
        <end position="34"/>
    </location>
</feature>
<feature type="transmembrane region" description="Helical" evidence="1">
    <location>
        <begin position="73"/>
        <end position="93"/>
    </location>
</feature>
<evidence type="ECO:0000256" key="1">
    <source>
        <dbReference type="SAM" id="Phobius"/>
    </source>
</evidence>
<keyword evidence="1" id="KW-0472">Membrane</keyword>
<gene>
    <name evidence="2" type="ORF">MNBD_IGNAVI01-1408</name>
</gene>
<dbReference type="AlphaFoldDB" id="A0A3B1CIV2"/>
<feature type="transmembrane region" description="Helical" evidence="1">
    <location>
        <begin position="43"/>
        <end position="61"/>
    </location>
</feature>
<accession>A0A3B1CIV2</accession>